<organism evidence="2 3">
    <name type="scientific">Lentzea tibetensis</name>
    <dbReference type="NCBI Taxonomy" id="2591470"/>
    <lineage>
        <taxon>Bacteria</taxon>
        <taxon>Bacillati</taxon>
        <taxon>Actinomycetota</taxon>
        <taxon>Actinomycetes</taxon>
        <taxon>Pseudonocardiales</taxon>
        <taxon>Pseudonocardiaceae</taxon>
        <taxon>Lentzea</taxon>
    </lineage>
</organism>
<sequence length="287" mass="31291">MSVLAAAFALTAVVAAPAQASGNEVVEIKNVAYGECLQLTEIRRASLAGCTGAAEQKWERVQLSDGHSAFRSLVSGDCLYGYYSVDTDDCDADEKSEFVELVPAAAGTVKLKFEKGFAEPGRYRGWVDLGYESADDGQLWRVRVLDETAPPLPDTAGKAVRVRSIISEECISVSAAPTTMATCANAPEETFQRIELGDGRFKLRSTSGTCLGTFGGDWDKQDRWSECVPTDPTQEWLLETDQLGAHRIRSAPGGDLPYLVPTSEHRLSLFLDMLQGDNWLKWEITLA</sequence>
<dbReference type="InterPro" id="IPR035992">
    <property type="entry name" value="Ricin_B-like_lectins"/>
</dbReference>
<feature type="chain" id="PRO_5021713531" evidence="1">
    <location>
        <begin position="21"/>
        <end position="287"/>
    </location>
</feature>
<keyword evidence="1" id="KW-0732">Signal</keyword>
<comment type="caution">
    <text evidence="2">The sequence shown here is derived from an EMBL/GenBank/DDBJ whole genome shotgun (WGS) entry which is preliminary data.</text>
</comment>
<dbReference type="RefSeq" id="WP_146353881.1">
    <property type="nucleotide sequence ID" value="NZ_VOBR01000013.1"/>
</dbReference>
<protein>
    <submittedName>
        <fullName evidence="2">Uncharacterized protein</fullName>
    </submittedName>
</protein>
<dbReference type="Proteomes" id="UP000316639">
    <property type="component" value="Unassembled WGS sequence"/>
</dbReference>
<gene>
    <name evidence="2" type="ORF">FKR81_21380</name>
</gene>
<proteinExistence type="predicted"/>
<feature type="signal peptide" evidence="1">
    <location>
        <begin position="1"/>
        <end position="20"/>
    </location>
</feature>
<reference evidence="2 3" key="1">
    <citation type="submission" date="2019-07" db="EMBL/GenBank/DDBJ databases">
        <title>Lentzea xizangensis sp. nov., isolated from Qinghai-Tibetan Plateau Soils.</title>
        <authorList>
            <person name="Huang J."/>
        </authorList>
    </citation>
    <scope>NUCLEOTIDE SEQUENCE [LARGE SCALE GENOMIC DNA]</scope>
    <source>
        <strain evidence="2 3">FXJ1.1311</strain>
    </source>
</reference>
<accession>A0A563ERU5</accession>
<keyword evidence="3" id="KW-1185">Reference proteome</keyword>
<evidence type="ECO:0000313" key="3">
    <source>
        <dbReference type="Proteomes" id="UP000316639"/>
    </source>
</evidence>
<dbReference type="PROSITE" id="PS50231">
    <property type="entry name" value="RICIN_B_LECTIN"/>
    <property type="match status" value="1"/>
</dbReference>
<evidence type="ECO:0000256" key="1">
    <source>
        <dbReference type="SAM" id="SignalP"/>
    </source>
</evidence>
<dbReference type="Gene3D" id="2.80.10.50">
    <property type="match status" value="2"/>
</dbReference>
<dbReference type="AlphaFoldDB" id="A0A563ERU5"/>
<dbReference type="EMBL" id="VOBR01000013">
    <property type="protein sequence ID" value="TWP50258.1"/>
    <property type="molecule type" value="Genomic_DNA"/>
</dbReference>
<dbReference type="SUPFAM" id="SSF50370">
    <property type="entry name" value="Ricin B-like lectins"/>
    <property type="match status" value="2"/>
</dbReference>
<evidence type="ECO:0000313" key="2">
    <source>
        <dbReference type="EMBL" id="TWP50258.1"/>
    </source>
</evidence>
<dbReference type="OrthoDB" id="3682455at2"/>
<name>A0A563ERU5_9PSEU</name>